<dbReference type="Gene3D" id="1.10.10.60">
    <property type="entry name" value="Homeodomain-like"/>
    <property type="match status" value="1"/>
</dbReference>
<organism evidence="3 4">
    <name type="scientific">Dioscorea zingiberensis</name>
    <dbReference type="NCBI Taxonomy" id="325984"/>
    <lineage>
        <taxon>Eukaryota</taxon>
        <taxon>Viridiplantae</taxon>
        <taxon>Streptophyta</taxon>
        <taxon>Embryophyta</taxon>
        <taxon>Tracheophyta</taxon>
        <taxon>Spermatophyta</taxon>
        <taxon>Magnoliopsida</taxon>
        <taxon>Liliopsida</taxon>
        <taxon>Dioscoreales</taxon>
        <taxon>Dioscoreaceae</taxon>
        <taxon>Dioscorea</taxon>
    </lineage>
</organism>
<dbReference type="PANTHER" id="PTHR33492">
    <property type="entry name" value="OSJNBA0043A12.37 PROTEIN-RELATED"/>
    <property type="match status" value="1"/>
</dbReference>
<name>A0A9D5D2U0_9LILI</name>
<comment type="caution">
    <text evidence="3">The sequence shown here is derived from an EMBL/GenBank/DDBJ whole genome shotgun (WGS) entry which is preliminary data.</text>
</comment>
<evidence type="ECO:0000259" key="2">
    <source>
        <dbReference type="PROSITE" id="PS50090"/>
    </source>
</evidence>
<feature type="region of interest" description="Disordered" evidence="1">
    <location>
        <begin position="60"/>
        <end position="80"/>
    </location>
</feature>
<gene>
    <name evidence="3" type="ORF">J5N97_002781</name>
</gene>
<feature type="domain" description="Myb-like" evidence="2">
    <location>
        <begin position="104"/>
        <end position="160"/>
    </location>
</feature>
<accession>A0A9D5D2U0</accession>
<dbReference type="OrthoDB" id="1927263at2759"/>
<sequence>MEQTQQPCIVQALPAINTAGTTSPTKQNNLKIVHYSPFFSRVERSQLPCIVQALPAAVTSDKGTPTKQETTSRKDGDTPSKWECSAIQTLPSSRCTRSQAAPDWTQQEMLILVNEIAALDERWLKSLSSFQRWKIVSDNCAASDVIRPSNQCKRKWELLLADYWKIRKWQSRSRGSSYWSLDGKQRKRFGLPALFDNQVFDSMDAVIKAQEDQTGLRESDSEDHIATAGIEQQGDVDADSGSDEETWSKTDEKSTDKAHEMVSRLQGNAKQIHSILRGELEGTSETELARRQAAELIQAFGDLTGTVNEFIDLIKAGEFKGIRDCKSMAP</sequence>
<proteinExistence type="predicted"/>
<feature type="compositionally biased region" description="Acidic residues" evidence="1">
    <location>
        <begin position="234"/>
        <end position="245"/>
    </location>
</feature>
<reference evidence="3" key="1">
    <citation type="submission" date="2021-03" db="EMBL/GenBank/DDBJ databases">
        <authorList>
            <person name="Li Z."/>
            <person name="Yang C."/>
        </authorList>
    </citation>
    <scope>NUCLEOTIDE SEQUENCE</scope>
    <source>
        <strain evidence="3">Dzin_1.0</strain>
        <tissue evidence="3">Leaf</tissue>
    </source>
</reference>
<dbReference type="InterPro" id="IPR044822">
    <property type="entry name" value="Myb_DNA-bind_4"/>
</dbReference>
<dbReference type="Proteomes" id="UP001085076">
    <property type="component" value="Miscellaneous, Linkage group lg01"/>
</dbReference>
<dbReference type="PANTHER" id="PTHR33492:SF4">
    <property type="entry name" value="OS02G0174300 PROTEIN"/>
    <property type="match status" value="1"/>
</dbReference>
<feature type="region of interest" description="Disordered" evidence="1">
    <location>
        <begin position="228"/>
        <end position="259"/>
    </location>
</feature>
<feature type="compositionally biased region" description="Basic and acidic residues" evidence="1">
    <location>
        <begin position="246"/>
        <end position="259"/>
    </location>
</feature>
<feature type="compositionally biased region" description="Basic and acidic residues" evidence="1">
    <location>
        <begin position="70"/>
        <end position="80"/>
    </location>
</feature>
<evidence type="ECO:0000313" key="3">
    <source>
        <dbReference type="EMBL" id="KAJ0984425.1"/>
    </source>
</evidence>
<protein>
    <recommendedName>
        <fullName evidence="2">Myb-like domain-containing protein</fullName>
    </recommendedName>
</protein>
<dbReference type="EMBL" id="JAGGNH010000001">
    <property type="protein sequence ID" value="KAJ0984425.1"/>
    <property type="molecule type" value="Genomic_DNA"/>
</dbReference>
<dbReference type="Pfam" id="PF13837">
    <property type="entry name" value="Myb_DNA-bind_4"/>
    <property type="match status" value="1"/>
</dbReference>
<reference evidence="3" key="2">
    <citation type="journal article" date="2022" name="Hortic Res">
        <title>The genome of Dioscorea zingiberensis sheds light on the biosynthesis, origin and evolution of the medicinally important diosgenin saponins.</title>
        <authorList>
            <person name="Li Y."/>
            <person name="Tan C."/>
            <person name="Li Z."/>
            <person name="Guo J."/>
            <person name="Li S."/>
            <person name="Chen X."/>
            <person name="Wang C."/>
            <person name="Dai X."/>
            <person name="Yang H."/>
            <person name="Song W."/>
            <person name="Hou L."/>
            <person name="Xu J."/>
            <person name="Tong Z."/>
            <person name="Xu A."/>
            <person name="Yuan X."/>
            <person name="Wang W."/>
            <person name="Yang Q."/>
            <person name="Chen L."/>
            <person name="Sun Z."/>
            <person name="Wang K."/>
            <person name="Pan B."/>
            <person name="Chen J."/>
            <person name="Bao Y."/>
            <person name="Liu F."/>
            <person name="Qi X."/>
            <person name="Gang D.R."/>
            <person name="Wen J."/>
            <person name="Li J."/>
        </authorList>
    </citation>
    <scope>NUCLEOTIDE SEQUENCE</scope>
    <source>
        <strain evidence="3">Dzin_1.0</strain>
    </source>
</reference>
<evidence type="ECO:0000313" key="4">
    <source>
        <dbReference type="Proteomes" id="UP001085076"/>
    </source>
</evidence>
<keyword evidence="4" id="KW-1185">Reference proteome</keyword>
<dbReference type="PROSITE" id="PS50090">
    <property type="entry name" value="MYB_LIKE"/>
    <property type="match status" value="1"/>
</dbReference>
<evidence type="ECO:0000256" key="1">
    <source>
        <dbReference type="SAM" id="MobiDB-lite"/>
    </source>
</evidence>
<dbReference type="InterPro" id="IPR001005">
    <property type="entry name" value="SANT/Myb"/>
</dbReference>
<dbReference type="AlphaFoldDB" id="A0A9D5D2U0"/>